<dbReference type="Pfam" id="PF00561">
    <property type="entry name" value="Abhydrolase_1"/>
    <property type="match status" value="1"/>
</dbReference>
<feature type="compositionally biased region" description="Polar residues" evidence="3">
    <location>
        <begin position="215"/>
        <end position="225"/>
    </location>
</feature>
<proteinExistence type="inferred from homology"/>
<accession>A0A8H5G848</accession>
<evidence type="ECO:0000313" key="5">
    <source>
        <dbReference type="EMBL" id="KAF5360132.1"/>
    </source>
</evidence>
<keyword evidence="2" id="KW-0378">Hydrolase</keyword>
<dbReference type="InterPro" id="IPR050266">
    <property type="entry name" value="AB_hydrolase_sf"/>
</dbReference>
<evidence type="ECO:0000256" key="3">
    <source>
        <dbReference type="SAM" id="MobiDB-lite"/>
    </source>
</evidence>
<dbReference type="Gene3D" id="3.40.50.1820">
    <property type="entry name" value="alpha/beta hydrolase"/>
    <property type="match status" value="1"/>
</dbReference>
<dbReference type="Proteomes" id="UP000518752">
    <property type="component" value="Unassembled WGS sequence"/>
</dbReference>
<organism evidence="5 6">
    <name type="scientific">Collybiopsis confluens</name>
    <dbReference type="NCBI Taxonomy" id="2823264"/>
    <lineage>
        <taxon>Eukaryota</taxon>
        <taxon>Fungi</taxon>
        <taxon>Dikarya</taxon>
        <taxon>Basidiomycota</taxon>
        <taxon>Agaricomycotina</taxon>
        <taxon>Agaricomycetes</taxon>
        <taxon>Agaricomycetidae</taxon>
        <taxon>Agaricales</taxon>
        <taxon>Marasmiineae</taxon>
        <taxon>Omphalotaceae</taxon>
        <taxon>Collybiopsis</taxon>
    </lineage>
</organism>
<evidence type="ECO:0000256" key="2">
    <source>
        <dbReference type="ARBA" id="ARBA00022801"/>
    </source>
</evidence>
<name>A0A8H5G848_9AGAR</name>
<dbReference type="AlphaFoldDB" id="A0A8H5G848"/>
<evidence type="ECO:0000313" key="6">
    <source>
        <dbReference type="Proteomes" id="UP000518752"/>
    </source>
</evidence>
<keyword evidence="6" id="KW-1185">Reference proteome</keyword>
<sequence>MSEIQGSITFTSPSLPPNKPCQTFYKIINGPLSGNGDTTPLIALHGGPGATHDYLLILADLGVPLIVYDQIGSGKSTHYTEKMGDTSFWTVQLFLDELDNLIRTLGVQDKYDLAGHSWGGMLAASHACLFRAFGDFTYNPSLGSYFSENQSRFIDADAFIQDRALIIYETSSLPELYTVRLVWSRLRAEPARGRMEASASIVGSTGTELREKTEGPSTSKCSPTPANGPRIPCSVFQRLASVRDESSWADRAWTYQHLGLCGCTDEGLAQGQGRATLVGARGMSLAIPPSTVP</sequence>
<comment type="caution">
    <text evidence="5">The sequence shown here is derived from an EMBL/GenBank/DDBJ whole genome shotgun (WGS) entry which is preliminary data.</text>
</comment>
<evidence type="ECO:0000256" key="1">
    <source>
        <dbReference type="ARBA" id="ARBA00010088"/>
    </source>
</evidence>
<protein>
    <recommendedName>
        <fullName evidence="4">AB hydrolase-1 domain-containing protein</fullName>
    </recommendedName>
</protein>
<dbReference type="GO" id="GO:0008233">
    <property type="term" value="F:peptidase activity"/>
    <property type="evidence" value="ECO:0007669"/>
    <property type="project" value="InterPro"/>
</dbReference>
<dbReference type="GO" id="GO:0006508">
    <property type="term" value="P:proteolysis"/>
    <property type="evidence" value="ECO:0007669"/>
    <property type="project" value="InterPro"/>
</dbReference>
<feature type="region of interest" description="Disordered" evidence="3">
    <location>
        <begin position="197"/>
        <end position="226"/>
    </location>
</feature>
<dbReference type="PANTHER" id="PTHR43798:SF33">
    <property type="entry name" value="HYDROLASE, PUTATIVE (AFU_ORTHOLOGUE AFUA_2G14860)-RELATED"/>
    <property type="match status" value="1"/>
</dbReference>
<dbReference type="InterPro" id="IPR002410">
    <property type="entry name" value="Peptidase_S33"/>
</dbReference>
<dbReference type="EMBL" id="JAACJN010000218">
    <property type="protein sequence ID" value="KAF5360132.1"/>
    <property type="molecule type" value="Genomic_DNA"/>
</dbReference>
<gene>
    <name evidence="5" type="ORF">D9757_011748</name>
</gene>
<dbReference type="GO" id="GO:0016020">
    <property type="term" value="C:membrane"/>
    <property type="evidence" value="ECO:0007669"/>
    <property type="project" value="TreeGrafter"/>
</dbReference>
<feature type="domain" description="AB hydrolase-1" evidence="4">
    <location>
        <begin position="40"/>
        <end position="127"/>
    </location>
</feature>
<dbReference type="SUPFAM" id="SSF53474">
    <property type="entry name" value="alpha/beta-Hydrolases"/>
    <property type="match status" value="1"/>
</dbReference>
<evidence type="ECO:0000259" key="4">
    <source>
        <dbReference type="Pfam" id="PF00561"/>
    </source>
</evidence>
<dbReference type="PRINTS" id="PR00793">
    <property type="entry name" value="PROAMNOPTASE"/>
</dbReference>
<dbReference type="PANTHER" id="PTHR43798">
    <property type="entry name" value="MONOACYLGLYCEROL LIPASE"/>
    <property type="match status" value="1"/>
</dbReference>
<dbReference type="InterPro" id="IPR000073">
    <property type="entry name" value="AB_hydrolase_1"/>
</dbReference>
<dbReference type="InterPro" id="IPR029058">
    <property type="entry name" value="AB_hydrolase_fold"/>
</dbReference>
<reference evidence="5 6" key="1">
    <citation type="journal article" date="2020" name="ISME J.">
        <title>Uncovering the hidden diversity of litter-decomposition mechanisms in mushroom-forming fungi.</title>
        <authorList>
            <person name="Floudas D."/>
            <person name="Bentzer J."/>
            <person name="Ahren D."/>
            <person name="Johansson T."/>
            <person name="Persson P."/>
            <person name="Tunlid A."/>
        </authorList>
    </citation>
    <scope>NUCLEOTIDE SEQUENCE [LARGE SCALE GENOMIC DNA]</scope>
    <source>
        <strain evidence="5 6">CBS 406.79</strain>
    </source>
</reference>
<comment type="similarity">
    <text evidence="1">Belongs to the peptidase S33 family.</text>
</comment>
<dbReference type="OrthoDB" id="190201at2759"/>